<dbReference type="EMBL" id="LSRX01001551">
    <property type="protein sequence ID" value="OLP78871.1"/>
    <property type="molecule type" value="Genomic_DNA"/>
</dbReference>
<evidence type="ECO:0000256" key="1">
    <source>
        <dbReference type="SAM" id="MobiDB-lite"/>
    </source>
</evidence>
<gene>
    <name evidence="2" type="ORF">AK812_SmicGene40903</name>
</gene>
<name>A0A1Q9C7I0_SYMMI</name>
<proteinExistence type="predicted"/>
<evidence type="ECO:0000313" key="2">
    <source>
        <dbReference type="EMBL" id="OLP78871.1"/>
    </source>
</evidence>
<protein>
    <submittedName>
        <fullName evidence="2">Uncharacterized protein</fullName>
    </submittedName>
</protein>
<dbReference type="AlphaFoldDB" id="A0A1Q9C7I0"/>
<feature type="region of interest" description="Disordered" evidence="1">
    <location>
        <begin position="791"/>
        <end position="816"/>
    </location>
</feature>
<accession>A0A1Q9C7I0</accession>
<reference evidence="2 3" key="1">
    <citation type="submission" date="2016-02" db="EMBL/GenBank/DDBJ databases">
        <title>Genome analysis of coral dinoflagellate symbionts highlights evolutionary adaptations to a symbiotic lifestyle.</title>
        <authorList>
            <person name="Aranda M."/>
            <person name="Li Y."/>
            <person name="Liew Y.J."/>
            <person name="Baumgarten S."/>
            <person name="Simakov O."/>
            <person name="Wilson M."/>
            <person name="Piel J."/>
            <person name="Ashoor H."/>
            <person name="Bougouffa S."/>
            <person name="Bajic V.B."/>
            <person name="Ryu T."/>
            <person name="Ravasi T."/>
            <person name="Bayer T."/>
            <person name="Micklem G."/>
            <person name="Kim H."/>
            <person name="Bhak J."/>
            <person name="Lajeunesse T.C."/>
            <person name="Voolstra C.R."/>
        </authorList>
    </citation>
    <scope>NUCLEOTIDE SEQUENCE [LARGE SCALE GENOMIC DNA]</scope>
    <source>
        <strain evidence="2 3">CCMP2467</strain>
    </source>
</reference>
<feature type="compositionally biased region" description="Basic and acidic residues" evidence="1">
    <location>
        <begin position="807"/>
        <end position="816"/>
    </location>
</feature>
<evidence type="ECO:0000313" key="3">
    <source>
        <dbReference type="Proteomes" id="UP000186817"/>
    </source>
</evidence>
<dbReference type="OrthoDB" id="10305765at2759"/>
<keyword evidence="3" id="KW-1185">Reference proteome</keyword>
<sequence>MDFCADAFRVFAVASAMSVRLPAEALCRWQVVQSAVLGLYGLLRVNANEQTVVLATAADVFATLLNPAFDARISDGIIDLEERIFRSCLAATLEPGKALSFAQKAALVWPLHVQESFLVLKEKIQDSLETLQAFRAEVAGDVLLSSFLNDLSCVFDDCLTMILGRRGPGFKGGTARTDEDPVQVAALRLGSCGSCRRSFDILTYSCLPRLKLPLPLVLKAMHLHFENSTSSSLKDMGRRLGLSGGNKGSLRKLAQHLRAAEAHASSSVWLKVLFPKRVTGPVCLQARSAQRMQQKRKRSGWVEADARCLIWHQFFGFVERPVGAAVPRVHLYELPLISTLPNAKSPQESKSRILETRAFDCLRRTTSSGRSTVLLTDGAKAYPGLARACGIKHLACNHAEGGVDTVWQQIKSEYDDVVNEAKKNGQKVHMARVHGLIYEKNYQLKEDDPARKFKGGPMLMVVYQGRTCRWQILFKLTSKQDYPALHAGLSFQMKRGIHRRTVINSDDLYVAWSKHLMDILMQELCGSNIVTQQYKRAPVCNGKSHRCTWCGNTMPVDADGRLIPPPPIPKCPVEEEVTEGYVPLAYEVIAKMAADIRTKPFKDIMDLMKPTHSQSTAGKGQQVYTFKSEESAEIPDSPVKFDRYVERAVFQCQPVRPTLPSALTIEDFVQTAVTHPYGRRFMRALSGEWRACTRVSHYLFDATVVLIDKELLTLDLWEVAVWSLIGVDDDNWWSELVPGRQIDDPMCDYLADVIVEVPPEAQAGDGRLVSMLVKGPKKKPDGVIVEFGHSESVKGKGPASSGLNLRTTKDYVSAKR</sequence>
<organism evidence="2 3">
    <name type="scientific">Symbiodinium microadriaticum</name>
    <name type="common">Dinoflagellate</name>
    <name type="synonym">Zooxanthella microadriatica</name>
    <dbReference type="NCBI Taxonomy" id="2951"/>
    <lineage>
        <taxon>Eukaryota</taxon>
        <taxon>Sar</taxon>
        <taxon>Alveolata</taxon>
        <taxon>Dinophyceae</taxon>
        <taxon>Suessiales</taxon>
        <taxon>Symbiodiniaceae</taxon>
        <taxon>Symbiodinium</taxon>
    </lineage>
</organism>
<comment type="caution">
    <text evidence="2">The sequence shown here is derived from an EMBL/GenBank/DDBJ whole genome shotgun (WGS) entry which is preliminary data.</text>
</comment>
<dbReference type="Proteomes" id="UP000186817">
    <property type="component" value="Unassembled WGS sequence"/>
</dbReference>